<dbReference type="OrthoDB" id="9808669at2"/>
<evidence type="ECO:0000256" key="4">
    <source>
        <dbReference type="RuleBase" id="RU003694"/>
    </source>
</evidence>
<name>A0A2R4XP28_9BURK</name>
<dbReference type="PANTHER" id="PTHR11712:SF336">
    <property type="entry name" value="3-OXOACYL-[ACYL-CARRIER-PROTEIN] SYNTHASE, MITOCHONDRIAL"/>
    <property type="match status" value="1"/>
</dbReference>
<proteinExistence type="inferred from homology"/>
<evidence type="ECO:0000256" key="2">
    <source>
        <dbReference type="ARBA" id="ARBA00008467"/>
    </source>
</evidence>
<comment type="similarity">
    <text evidence="2 4">Belongs to the thiolase-like superfamily. Beta-ketoacyl-ACP synthases family.</text>
</comment>
<dbReference type="GO" id="GO:0006633">
    <property type="term" value="P:fatty acid biosynthetic process"/>
    <property type="evidence" value="ECO:0007669"/>
    <property type="project" value="InterPro"/>
</dbReference>
<dbReference type="PROSITE" id="PS00606">
    <property type="entry name" value="KS3_1"/>
    <property type="match status" value="1"/>
</dbReference>
<dbReference type="InterPro" id="IPR016039">
    <property type="entry name" value="Thiolase-like"/>
</dbReference>
<evidence type="ECO:0000256" key="1">
    <source>
        <dbReference type="ARBA" id="ARBA00005194"/>
    </source>
</evidence>
<organism evidence="6 7">
    <name type="scientific">Orrella marina</name>
    <dbReference type="NCBI Taxonomy" id="2163011"/>
    <lineage>
        <taxon>Bacteria</taxon>
        <taxon>Pseudomonadati</taxon>
        <taxon>Pseudomonadota</taxon>
        <taxon>Betaproteobacteria</taxon>
        <taxon>Burkholderiales</taxon>
        <taxon>Alcaligenaceae</taxon>
        <taxon>Orrella</taxon>
    </lineage>
</organism>
<dbReference type="InterPro" id="IPR014030">
    <property type="entry name" value="Ketoacyl_synth_N"/>
</dbReference>
<dbReference type="PROSITE" id="PS52004">
    <property type="entry name" value="KS3_2"/>
    <property type="match status" value="1"/>
</dbReference>
<dbReference type="GO" id="GO:0005829">
    <property type="term" value="C:cytosol"/>
    <property type="evidence" value="ECO:0007669"/>
    <property type="project" value="TreeGrafter"/>
</dbReference>
<reference evidence="6 7" key="1">
    <citation type="submission" date="2018-04" db="EMBL/GenBank/DDBJ databases">
        <title>Bordetella sp. HZ20 isolated from seawater.</title>
        <authorList>
            <person name="Sun C."/>
        </authorList>
    </citation>
    <scope>NUCLEOTIDE SEQUENCE [LARGE SCALE GENOMIC DNA]</scope>
    <source>
        <strain evidence="6 7">HZ20</strain>
    </source>
</reference>
<dbReference type="SUPFAM" id="SSF53901">
    <property type="entry name" value="Thiolase-like"/>
    <property type="match status" value="2"/>
</dbReference>
<accession>A0A2R4XP28</accession>
<dbReference type="PANTHER" id="PTHR11712">
    <property type="entry name" value="POLYKETIDE SYNTHASE-RELATED"/>
    <property type="match status" value="1"/>
</dbReference>
<dbReference type="Pfam" id="PF00109">
    <property type="entry name" value="ketoacyl-synt"/>
    <property type="match status" value="1"/>
</dbReference>
<keyword evidence="7" id="KW-1185">Reference proteome</keyword>
<dbReference type="InterPro" id="IPR018201">
    <property type="entry name" value="Ketoacyl_synth_AS"/>
</dbReference>
<dbReference type="Gene3D" id="3.40.47.10">
    <property type="match status" value="2"/>
</dbReference>
<dbReference type="GO" id="GO:0004315">
    <property type="term" value="F:3-oxoacyl-[acyl-carrier-protein] synthase activity"/>
    <property type="evidence" value="ECO:0007669"/>
    <property type="project" value="InterPro"/>
</dbReference>
<comment type="pathway">
    <text evidence="1">Lipid metabolism; fatty acid biosynthesis.</text>
</comment>
<protein>
    <submittedName>
        <fullName evidence="6">3-oxoacyl-ACP synthase</fullName>
    </submittedName>
</protein>
<evidence type="ECO:0000256" key="3">
    <source>
        <dbReference type="ARBA" id="ARBA00022679"/>
    </source>
</evidence>
<evidence type="ECO:0000313" key="7">
    <source>
        <dbReference type="Proteomes" id="UP000244571"/>
    </source>
</evidence>
<dbReference type="KEGG" id="boz:DBV39_18800"/>
<evidence type="ECO:0000259" key="5">
    <source>
        <dbReference type="PROSITE" id="PS52004"/>
    </source>
</evidence>
<dbReference type="InterPro" id="IPR020841">
    <property type="entry name" value="PKS_Beta-ketoAc_synthase_dom"/>
</dbReference>
<dbReference type="SMART" id="SM00825">
    <property type="entry name" value="PKS_KS"/>
    <property type="match status" value="1"/>
</dbReference>
<dbReference type="RefSeq" id="WP_108622905.1">
    <property type="nucleotide sequence ID" value="NZ_CP028901.1"/>
</dbReference>
<dbReference type="EMBL" id="CP028901">
    <property type="protein sequence ID" value="AWB35449.1"/>
    <property type="molecule type" value="Genomic_DNA"/>
</dbReference>
<feature type="domain" description="Ketosynthase family 3 (KS3)" evidence="5">
    <location>
        <begin position="4"/>
        <end position="425"/>
    </location>
</feature>
<sequence length="437" mass="45585">MTAKTRVAITGIGLVTPAGHDVQSTWSRLKAARSCAAPISIFDASGFSTRIAAEVPDIDKLPDIDDRKLLKYASRAHRFALAAADQALADAGIRPSSGDAGRWGCVVGAGMMSVAHDEIAAVQRDAAVDGELNASALLQVPVANDVMAFSRSLSTAGISLLLRRYGIRGYASTVHTACASGGQAVGTALRLIRRGVADCVLTGGFDSMISPVGLSGFCLLSAVSPDNDNPQRASRPFDVTRNGFVLGEGAGFLVLESWERAVARGATIYAELAGDGNSLSSYRITDSHPSGDGPIQSMQRAMADAGASIEDFDYLNAHGTSTPMNDRSECAAVRAVFGDYADQISVSSTKSVMGHLIAAAGAVEAAICAMAIRQGCMPPNANLQQVDPDCDVNIVRDEPRHARIRMAMSNSLGFGGSNSSLAFRHPEETAALIARGL</sequence>
<dbReference type="AlphaFoldDB" id="A0A2R4XP28"/>
<evidence type="ECO:0000313" key="6">
    <source>
        <dbReference type="EMBL" id="AWB35449.1"/>
    </source>
</evidence>
<keyword evidence="3 4" id="KW-0808">Transferase</keyword>
<dbReference type="Proteomes" id="UP000244571">
    <property type="component" value="Chromosome"/>
</dbReference>
<dbReference type="CDD" id="cd00834">
    <property type="entry name" value="KAS_I_II"/>
    <property type="match status" value="1"/>
</dbReference>
<dbReference type="NCBIfam" id="NF005589">
    <property type="entry name" value="PRK07314.1"/>
    <property type="match status" value="1"/>
</dbReference>
<gene>
    <name evidence="6" type="ORF">DBV39_18800</name>
</gene>
<dbReference type="InterPro" id="IPR014031">
    <property type="entry name" value="Ketoacyl_synth_C"/>
</dbReference>
<dbReference type="InterPro" id="IPR000794">
    <property type="entry name" value="Beta-ketoacyl_synthase"/>
</dbReference>
<dbReference type="Pfam" id="PF02801">
    <property type="entry name" value="Ketoacyl-synt_C"/>
    <property type="match status" value="1"/>
</dbReference>